<dbReference type="InterPro" id="IPR037257">
    <property type="entry name" value="T2SS_E_N_sf"/>
</dbReference>
<keyword evidence="2" id="KW-0812">Transmembrane</keyword>
<feature type="transmembrane region" description="Helical" evidence="2">
    <location>
        <begin position="288"/>
        <end position="306"/>
    </location>
</feature>
<protein>
    <submittedName>
        <fullName evidence="4">Bacteriophage N4 adsorption protein B</fullName>
    </submittedName>
</protein>
<sequence length="338" mass="37311">MAEIDVYKEWLGIPEGDRPPDNYTLLRVVMFEDNVDKIQTNYRKLNAHVRKYATGQYLKESQDLLNEMAKAMLCLTDPDAKQEYDESLGREAPQQDDGDEPRTVLQYLVSKNVIKRGQVAEIESFADARGLTHRDAVVQMKLADQTQATQALATELRMSFVDLDDMLPEDDVLDRLPRNVVKRHRCLPLFEDRGKLLVACVDEPPPDLEDEIRLRFGMPMRGVLAVPRSIQQSIAKYYAPGERDEAAAANVPAATGKTKKGGAAGKAKPAKAKPGVLTPEDKAQRQQISIIIILWSLIGTTLAIHFTGFMGMGTGGMIGCGLAVAGAVAGILKATYWK</sequence>
<evidence type="ECO:0000259" key="3">
    <source>
        <dbReference type="Pfam" id="PF05157"/>
    </source>
</evidence>
<keyword evidence="5" id="KW-1185">Reference proteome</keyword>
<feature type="domain" description="Type II secretion system protein GspE N-terminal" evidence="3">
    <location>
        <begin position="157"/>
        <end position="243"/>
    </location>
</feature>
<evidence type="ECO:0000313" key="4">
    <source>
        <dbReference type="EMBL" id="APZ97049.1"/>
    </source>
</evidence>
<evidence type="ECO:0000256" key="1">
    <source>
        <dbReference type="SAM" id="MobiDB-lite"/>
    </source>
</evidence>
<proteinExistence type="predicted"/>
<dbReference type="STRING" id="1891926.Fuma_06727"/>
<keyword evidence="2" id="KW-0472">Membrane</keyword>
<dbReference type="InterPro" id="IPR007831">
    <property type="entry name" value="T2SS_GspE_N"/>
</dbReference>
<keyword evidence="2" id="KW-1133">Transmembrane helix</keyword>
<dbReference type="Gene3D" id="3.30.300.160">
    <property type="entry name" value="Type II secretion system, protein E, N-terminal domain"/>
    <property type="match status" value="1"/>
</dbReference>
<reference evidence="4 5" key="1">
    <citation type="journal article" date="2016" name="Front. Microbiol.">
        <title>Fuerstia marisgermanicae gen. nov., sp. nov., an Unusual Member of the Phylum Planctomycetes from the German Wadden Sea.</title>
        <authorList>
            <person name="Kohn T."/>
            <person name="Heuer A."/>
            <person name="Jogler M."/>
            <person name="Vollmers J."/>
            <person name="Boedeker C."/>
            <person name="Bunk B."/>
            <person name="Rast P."/>
            <person name="Borchert D."/>
            <person name="Glockner I."/>
            <person name="Freese H.M."/>
            <person name="Klenk H.P."/>
            <person name="Overmann J."/>
            <person name="Kaster A.K."/>
            <person name="Rohde M."/>
            <person name="Wiegand S."/>
            <person name="Jogler C."/>
        </authorList>
    </citation>
    <scope>NUCLEOTIDE SEQUENCE [LARGE SCALE GENOMIC DNA]</scope>
    <source>
        <strain evidence="4 5">NH11</strain>
    </source>
</reference>
<dbReference type="EMBL" id="CP017641">
    <property type="protein sequence ID" value="APZ97049.1"/>
    <property type="molecule type" value="Genomic_DNA"/>
</dbReference>
<evidence type="ECO:0000256" key="2">
    <source>
        <dbReference type="SAM" id="Phobius"/>
    </source>
</evidence>
<name>A0A1P8WSL7_9PLAN</name>
<feature type="region of interest" description="Disordered" evidence="1">
    <location>
        <begin position="252"/>
        <end position="279"/>
    </location>
</feature>
<dbReference type="Proteomes" id="UP000187735">
    <property type="component" value="Chromosome"/>
</dbReference>
<organism evidence="4 5">
    <name type="scientific">Fuerstiella marisgermanici</name>
    <dbReference type="NCBI Taxonomy" id="1891926"/>
    <lineage>
        <taxon>Bacteria</taxon>
        <taxon>Pseudomonadati</taxon>
        <taxon>Planctomycetota</taxon>
        <taxon>Planctomycetia</taxon>
        <taxon>Planctomycetales</taxon>
        <taxon>Planctomycetaceae</taxon>
        <taxon>Fuerstiella</taxon>
    </lineage>
</organism>
<evidence type="ECO:0000313" key="5">
    <source>
        <dbReference type="Proteomes" id="UP000187735"/>
    </source>
</evidence>
<dbReference type="AlphaFoldDB" id="A0A1P8WSL7"/>
<dbReference type="SUPFAM" id="SSF160246">
    <property type="entry name" value="EspE N-terminal domain-like"/>
    <property type="match status" value="1"/>
</dbReference>
<gene>
    <name evidence="4" type="ORF">Fuma_06727</name>
</gene>
<dbReference type="RefSeq" id="WP_145944523.1">
    <property type="nucleotide sequence ID" value="NZ_CP017641.1"/>
</dbReference>
<accession>A0A1P8WSL7</accession>
<feature type="transmembrane region" description="Helical" evidence="2">
    <location>
        <begin position="312"/>
        <end position="332"/>
    </location>
</feature>
<dbReference type="KEGG" id="fmr:Fuma_06727"/>
<dbReference type="Pfam" id="PF05157">
    <property type="entry name" value="MshEN"/>
    <property type="match status" value="1"/>
</dbReference>
<dbReference type="OrthoDB" id="291302at2"/>